<gene>
    <name evidence="1" type="ORF">GAK30_02459</name>
</gene>
<evidence type="ECO:0000313" key="1">
    <source>
        <dbReference type="EMBL" id="KAF1020527.1"/>
    </source>
</evidence>
<name>A0A7V8JQ33_9BURK</name>
<proteinExistence type="predicted"/>
<organism evidence="1 2">
    <name type="scientific">Paracidovorax wautersii</name>
    <dbReference type="NCBI Taxonomy" id="1177982"/>
    <lineage>
        <taxon>Bacteria</taxon>
        <taxon>Pseudomonadati</taxon>
        <taxon>Pseudomonadota</taxon>
        <taxon>Betaproteobacteria</taxon>
        <taxon>Burkholderiales</taxon>
        <taxon>Comamonadaceae</taxon>
        <taxon>Paracidovorax</taxon>
    </lineage>
</organism>
<dbReference type="AlphaFoldDB" id="A0A7V8JQ33"/>
<evidence type="ECO:0008006" key="3">
    <source>
        <dbReference type="Google" id="ProtNLM"/>
    </source>
</evidence>
<dbReference type="EMBL" id="WNDQ01000034">
    <property type="protein sequence ID" value="KAF1020527.1"/>
    <property type="molecule type" value="Genomic_DNA"/>
</dbReference>
<reference evidence="2" key="1">
    <citation type="journal article" date="2020" name="MBio">
        <title>Horizontal gene transfer to a defensive symbiont with a reduced genome amongst a multipartite beetle microbiome.</title>
        <authorList>
            <person name="Waterworth S.C."/>
            <person name="Florez L.V."/>
            <person name="Rees E.R."/>
            <person name="Hertweck C."/>
            <person name="Kaltenpoth M."/>
            <person name="Kwan J.C."/>
        </authorList>
    </citation>
    <scope>NUCLEOTIDE SEQUENCE [LARGE SCALE GENOMIC DNA]</scope>
</reference>
<comment type="caution">
    <text evidence="1">The sequence shown here is derived from an EMBL/GenBank/DDBJ whole genome shotgun (WGS) entry which is preliminary data.</text>
</comment>
<evidence type="ECO:0000313" key="2">
    <source>
        <dbReference type="Proteomes" id="UP000461670"/>
    </source>
</evidence>
<dbReference type="Proteomes" id="UP000461670">
    <property type="component" value="Unassembled WGS sequence"/>
</dbReference>
<sequence>MAACAQRCIILADHAKIGQHSRLSYAATSEIATVVTDTRAKALPALAQLRQAGCEIVLA</sequence>
<protein>
    <recommendedName>
        <fullName evidence="3">DeoR C terminal sensor domain-containing protein</fullName>
    </recommendedName>
</protein>
<accession>A0A7V8JQ33</accession>